<evidence type="ECO:0000313" key="2">
    <source>
        <dbReference type="EMBL" id="RMI14338.1"/>
    </source>
</evidence>
<reference evidence="2 3" key="1">
    <citation type="submission" date="2018-10" db="EMBL/GenBank/DDBJ databases">
        <title>Isolation, diversity and antifungal activity of actinobacteria from wheat.</title>
        <authorList>
            <person name="Han C."/>
        </authorList>
    </citation>
    <scope>NUCLEOTIDE SEQUENCE [LARGE SCALE GENOMIC DNA]</scope>
    <source>
        <strain evidence="2 3">NEAU-YY56</strain>
    </source>
</reference>
<evidence type="ECO:0000313" key="3">
    <source>
        <dbReference type="Proteomes" id="UP000269289"/>
    </source>
</evidence>
<dbReference type="EMBL" id="RFFI01000002">
    <property type="protein sequence ID" value="RMI14338.1"/>
    <property type="molecule type" value="Genomic_DNA"/>
</dbReference>
<feature type="transmembrane region" description="Helical" evidence="1">
    <location>
        <begin position="12"/>
        <end position="36"/>
    </location>
</feature>
<evidence type="ECO:0000256" key="1">
    <source>
        <dbReference type="SAM" id="Phobius"/>
    </source>
</evidence>
<dbReference type="RefSeq" id="WP_122147567.1">
    <property type="nucleotide sequence ID" value="NZ_RFFI01000002.1"/>
</dbReference>
<proteinExistence type="predicted"/>
<protein>
    <submittedName>
        <fullName evidence="2">Uncharacterized protein</fullName>
    </submittedName>
</protein>
<accession>A0A3M2JW83</accession>
<organism evidence="2 3">
    <name type="scientific">Cellulomonas triticagri</name>
    <dbReference type="NCBI Taxonomy" id="2483352"/>
    <lineage>
        <taxon>Bacteria</taxon>
        <taxon>Bacillati</taxon>
        <taxon>Actinomycetota</taxon>
        <taxon>Actinomycetes</taxon>
        <taxon>Micrococcales</taxon>
        <taxon>Cellulomonadaceae</taxon>
        <taxon>Cellulomonas</taxon>
    </lineage>
</organism>
<keyword evidence="1" id="KW-1133">Transmembrane helix</keyword>
<dbReference type="Proteomes" id="UP000269289">
    <property type="component" value="Unassembled WGS sequence"/>
</dbReference>
<dbReference type="AlphaFoldDB" id="A0A3M2JW83"/>
<dbReference type="OrthoDB" id="5146840at2"/>
<gene>
    <name evidence="2" type="ORF">EBM89_00850</name>
</gene>
<keyword evidence="3" id="KW-1185">Reference proteome</keyword>
<name>A0A3M2JW83_9CELL</name>
<keyword evidence="1" id="KW-0812">Transmembrane</keyword>
<comment type="caution">
    <text evidence="2">The sequence shown here is derived from an EMBL/GenBank/DDBJ whole genome shotgun (WGS) entry which is preliminary data.</text>
</comment>
<sequence length="187" mass="19133">MELSKNQKTVGALGIGVVLVAGLVGTGAVTTLTSVLSGNQFDATISRTTPPTGALVEVSGAPLTHTFDVTKFNDSVEGTWTIENKGTVDAPYDGTLAPHGEVSASLAQNLTVEYSDGTTWYKAGTLDAPLSYAAATGRPSPSLAVGATQSVPVRITLDDPTLLQGEDGANLRVSANFTVTYTDTTGA</sequence>
<keyword evidence="1" id="KW-0472">Membrane</keyword>